<dbReference type="PROSITE" id="PS00108">
    <property type="entry name" value="PROTEIN_KINASE_ST"/>
    <property type="match status" value="1"/>
</dbReference>
<keyword evidence="4 5" id="KW-0067">ATP-binding</keyword>
<evidence type="ECO:0000313" key="8">
    <source>
        <dbReference type="EMBL" id="URE14822.1"/>
    </source>
</evidence>
<dbReference type="PROSITE" id="PS50011">
    <property type="entry name" value="PROTEIN_KINASE_DOM"/>
    <property type="match status" value="1"/>
</dbReference>
<keyword evidence="2 5" id="KW-0547">Nucleotide-binding</keyword>
<dbReference type="InterPro" id="IPR000719">
    <property type="entry name" value="Prot_kinase_dom"/>
</dbReference>
<comment type="similarity">
    <text evidence="6">Belongs to the protein kinase superfamily.</text>
</comment>
<reference evidence="8" key="1">
    <citation type="submission" date="2022-05" db="EMBL/GenBank/DDBJ databases">
        <title>The Musa troglodytarum L. genome provides insights into the mechanism of non-climacteric behaviour and enrichment of carotenoids.</title>
        <authorList>
            <person name="Wang J."/>
        </authorList>
    </citation>
    <scope>NUCLEOTIDE SEQUENCE</scope>
    <source>
        <tissue evidence="8">Leaf</tissue>
    </source>
</reference>
<proteinExistence type="inferred from homology"/>
<keyword evidence="3" id="KW-0418">Kinase</keyword>
<dbReference type="SUPFAM" id="SSF56112">
    <property type="entry name" value="Protein kinase-like (PK-like)"/>
    <property type="match status" value="1"/>
</dbReference>
<name>A0A9E7GM16_9LILI</name>
<dbReference type="SMART" id="SM00220">
    <property type="entry name" value="S_TKc"/>
    <property type="match status" value="1"/>
</dbReference>
<dbReference type="InterPro" id="IPR011009">
    <property type="entry name" value="Kinase-like_dom_sf"/>
</dbReference>
<dbReference type="PROSITE" id="PS00107">
    <property type="entry name" value="PROTEIN_KINASE_ATP"/>
    <property type="match status" value="1"/>
</dbReference>
<dbReference type="PANTHER" id="PTHR46146:SF23">
    <property type="entry name" value="PROTEIN KINASE DOMAIN-CONTAINING PROTEIN"/>
    <property type="match status" value="1"/>
</dbReference>
<gene>
    <name evidence="8" type="ORF">MUK42_12648</name>
</gene>
<dbReference type="InterPro" id="IPR017441">
    <property type="entry name" value="Protein_kinase_ATP_BS"/>
</dbReference>
<feature type="domain" description="Protein kinase" evidence="7">
    <location>
        <begin position="39"/>
        <end position="323"/>
    </location>
</feature>
<keyword evidence="9" id="KW-1185">Reference proteome</keyword>
<keyword evidence="1" id="KW-0808">Transferase</keyword>
<protein>
    <recommendedName>
        <fullName evidence="7">Protein kinase domain-containing protein</fullName>
    </recommendedName>
</protein>
<feature type="binding site" evidence="5">
    <location>
        <position position="68"/>
    </location>
    <ligand>
        <name>ATP</name>
        <dbReference type="ChEBI" id="CHEBI:30616"/>
    </ligand>
</feature>
<dbReference type="AlphaFoldDB" id="A0A9E7GM16"/>
<evidence type="ECO:0000256" key="6">
    <source>
        <dbReference type="RuleBase" id="RU000304"/>
    </source>
</evidence>
<dbReference type="Gene3D" id="3.30.200.20">
    <property type="entry name" value="Phosphorylase Kinase, domain 1"/>
    <property type="match status" value="1"/>
</dbReference>
<evidence type="ECO:0000256" key="4">
    <source>
        <dbReference type="ARBA" id="ARBA00022840"/>
    </source>
</evidence>
<sequence>MRPLACCMSSYREEDEAQTRGQKHRVFTYEEIHAATSGFSASALLGRGSHGSVYRASLDQGRLLAAAKLPSLSSASSGSPSATDSEIDLLSSLPRSPLFVNLVGATPASGPSPRIPVVDFMPHGSLYDLLHDPLRPSPPFSRRLRLALRSAAALSQLHSLRVVHRDVKPANLLIDAKGRPRLADFGLAIRLPLPGGDVDRSLPPPAGTMGYLDPGYVRPVDASTRTDVYSFGVVLLEVLTGREAIDVEYSPPSLVDWATPLLEDGRFEELWDPRAAPADRSEEEAARAVAEVAGRCLTPAAGDRPSMAEVVTALRAANRRRLLRLALRRGVRRGGLLRSRGLQFSYHLFPSAVLFRTENTGVPALALRSIRSLR</sequence>
<evidence type="ECO:0000256" key="5">
    <source>
        <dbReference type="PROSITE-ProRule" id="PRU10141"/>
    </source>
</evidence>
<keyword evidence="6" id="KW-0723">Serine/threonine-protein kinase</keyword>
<dbReference type="EMBL" id="CP097509">
    <property type="protein sequence ID" value="URE14822.1"/>
    <property type="molecule type" value="Genomic_DNA"/>
</dbReference>
<dbReference type="GO" id="GO:0005524">
    <property type="term" value="F:ATP binding"/>
    <property type="evidence" value="ECO:0007669"/>
    <property type="project" value="UniProtKB-UniRule"/>
</dbReference>
<organism evidence="8 9">
    <name type="scientific">Musa troglodytarum</name>
    <name type="common">fe'i banana</name>
    <dbReference type="NCBI Taxonomy" id="320322"/>
    <lineage>
        <taxon>Eukaryota</taxon>
        <taxon>Viridiplantae</taxon>
        <taxon>Streptophyta</taxon>
        <taxon>Embryophyta</taxon>
        <taxon>Tracheophyta</taxon>
        <taxon>Spermatophyta</taxon>
        <taxon>Magnoliopsida</taxon>
        <taxon>Liliopsida</taxon>
        <taxon>Zingiberales</taxon>
        <taxon>Musaceae</taxon>
        <taxon>Musa</taxon>
    </lineage>
</organism>
<dbReference type="Proteomes" id="UP001055439">
    <property type="component" value="Chromosome 7"/>
</dbReference>
<dbReference type="InterPro" id="IPR008271">
    <property type="entry name" value="Ser/Thr_kinase_AS"/>
</dbReference>
<dbReference type="OrthoDB" id="4062651at2759"/>
<dbReference type="Pfam" id="PF00069">
    <property type="entry name" value="Pkinase"/>
    <property type="match status" value="1"/>
</dbReference>
<evidence type="ECO:0000256" key="3">
    <source>
        <dbReference type="ARBA" id="ARBA00022777"/>
    </source>
</evidence>
<accession>A0A9E7GM16</accession>
<dbReference type="GO" id="GO:0004674">
    <property type="term" value="F:protein serine/threonine kinase activity"/>
    <property type="evidence" value="ECO:0007669"/>
    <property type="project" value="UniProtKB-KW"/>
</dbReference>
<dbReference type="Gene3D" id="1.10.510.10">
    <property type="entry name" value="Transferase(Phosphotransferase) domain 1"/>
    <property type="match status" value="1"/>
</dbReference>
<evidence type="ECO:0000256" key="2">
    <source>
        <dbReference type="ARBA" id="ARBA00022741"/>
    </source>
</evidence>
<evidence type="ECO:0000313" key="9">
    <source>
        <dbReference type="Proteomes" id="UP001055439"/>
    </source>
</evidence>
<dbReference type="PANTHER" id="PTHR46146">
    <property type="entry name" value="SERINE/THREONINE-PROTEIN KINASE-LIKE PROTEIN CCR4"/>
    <property type="match status" value="1"/>
</dbReference>
<evidence type="ECO:0000256" key="1">
    <source>
        <dbReference type="ARBA" id="ARBA00022679"/>
    </source>
</evidence>
<evidence type="ECO:0000259" key="7">
    <source>
        <dbReference type="PROSITE" id="PS50011"/>
    </source>
</evidence>